<evidence type="ECO:0000313" key="1">
    <source>
        <dbReference type="EMBL" id="SMQ75836.1"/>
    </source>
</evidence>
<proteinExistence type="predicted"/>
<sequence length="63" mass="7459">MIGLLRCTFNSHSPEHYRVSWNGEHYCGTCNRCGRPIRREARGQWRLQENPSRVAQCERDARL</sequence>
<dbReference type="EMBL" id="FXWG01000004">
    <property type="protein sequence ID" value="SMQ75836.1"/>
    <property type="molecule type" value="Genomic_DNA"/>
</dbReference>
<dbReference type="Proteomes" id="UP000194420">
    <property type="component" value="Unassembled WGS sequence"/>
</dbReference>
<dbReference type="AlphaFoldDB" id="A0A1Y6FNF2"/>
<organism evidence="1 2">
    <name type="scientific">Altererythrobacter xiamenensis</name>
    <dbReference type="NCBI Taxonomy" id="1316679"/>
    <lineage>
        <taxon>Bacteria</taxon>
        <taxon>Pseudomonadati</taxon>
        <taxon>Pseudomonadota</taxon>
        <taxon>Alphaproteobacteria</taxon>
        <taxon>Sphingomonadales</taxon>
        <taxon>Erythrobacteraceae</taxon>
        <taxon>Altererythrobacter</taxon>
    </lineage>
</organism>
<reference evidence="2" key="1">
    <citation type="submission" date="2017-04" db="EMBL/GenBank/DDBJ databases">
        <authorList>
            <person name="Varghese N."/>
            <person name="Submissions S."/>
        </authorList>
    </citation>
    <scope>NUCLEOTIDE SEQUENCE [LARGE SCALE GENOMIC DNA]</scope>
</reference>
<name>A0A1Y6FNF2_9SPHN</name>
<evidence type="ECO:0000313" key="2">
    <source>
        <dbReference type="Proteomes" id="UP000194420"/>
    </source>
</evidence>
<gene>
    <name evidence="1" type="ORF">SAMN06297468_2987</name>
</gene>
<accession>A0A1Y6FNF2</accession>
<protein>
    <submittedName>
        <fullName evidence="1">Uncharacterized protein</fullName>
    </submittedName>
</protein>
<keyword evidence="2" id="KW-1185">Reference proteome</keyword>